<organism evidence="2 3">
    <name type="scientific">Flavobacterium hercynium</name>
    <dbReference type="NCBI Taxonomy" id="387094"/>
    <lineage>
        <taxon>Bacteria</taxon>
        <taxon>Pseudomonadati</taxon>
        <taxon>Bacteroidota</taxon>
        <taxon>Flavobacteriia</taxon>
        <taxon>Flavobacteriales</taxon>
        <taxon>Flavobacteriaceae</taxon>
        <taxon>Flavobacterium</taxon>
    </lineage>
</organism>
<evidence type="ECO:0000313" key="3">
    <source>
        <dbReference type="Proteomes" id="UP000198345"/>
    </source>
</evidence>
<feature type="transmembrane region" description="Helical" evidence="1">
    <location>
        <begin position="306"/>
        <end position="323"/>
    </location>
</feature>
<dbReference type="AlphaFoldDB" id="A0A226HDX2"/>
<proteinExistence type="predicted"/>
<dbReference type="Pfam" id="PF13687">
    <property type="entry name" value="DUF4153"/>
    <property type="match status" value="1"/>
</dbReference>
<name>A0A226HDX2_9FLAO</name>
<feature type="transmembrane region" description="Helical" evidence="1">
    <location>
        <begin position="171"/>
        <end position="193"/>
    </location>
</feature>
<keyword evidence="1" id="KW-1133">Transmembrane helix</keyword>
<dbReference type="OrthoDB" id="627992at2"/>
<dbReference type="RefSeq" id="WP_089049672.1">
    <property type="nucleotide sequence ID" value="NZ_FXTV01000007.1"/>
</dbReference>
<feature type="transmembrane region" description="Helical" evidence="1">
    <location>
        <begin position="272"/>
        <end position="294"/>
    </location>
</feature>
<keyword evidence="1" id="KW-0472">Membrane</keyword>
<gene>
    <name evidence="2" type="ORF">B0A66_09620</name>
</gene>
<dbReference type="EMBL" id="MUGW01000018">
    <property type="protein sequence ID" value="OXA92529.1"/>
    <property type="molecule type" value="Genomic_DNA"/>
</dbReference>
<keyword evidence="1" id="KW-0812">Transmembrane</keyword>
<dbReference type="Proteomes" id="UP000198345">
    <property type="component" value="Unassembled WGS sequence"/>
</dbReference>
<feature type="transmembrane region" description="Helical" evidence="1">
    <location>
        <begin position="234"/>
        <end position="252"/>
    </location>
</feature>
<accession>A0A226HDX2</accession>
<feature type="transmembrane region" description="Helical" evidence="1">
    <location>
        <begin position="339"/>
        <end position="357"/>
    </location>
</feature>
<feature type="transmembrane region" description="Helical" evidence="1">
    <location>
        <begin position="12"/>
        <end position="40"/>
    </location>
</feature>
<protein>
    <submittedName>
        <fullName evidence="2">Uncharacterized protein</fullName>
    </submittedName>
</protein>
<evidence type="ECO:0000256" key="1">
    <source>
        <dbReference type="SAM" id="Phobius"/>
    </source>
</evidence>
<sequence>MKKHHFILACSFIFLLLFYNELVGINLSLFGLALTGFICYFFQDRFTERSHLVLVVTTVLSCLAFAWYGDFVSFLALAMSLIFLQFKTQETELKIIQVFPLVFINGFASLARAFMFSDWLPEKKLHNNTLKKLIAYFIIPMFFLALFFIVYSFGSDHFSSLFTDYTLDLNFYSLVFSSVLGFYISFTFWNYWIPQACYEYNDKLSHEFSEEGRNKNEETFSFLDLDFERKSGEITLALLNIMLIVFIGTYNYEQFFEAVKTASLSSDTHERVNAVIFSSIMAVGVILFYFKSGFNFDEKAGNLKKLAKVWIVLNGVLIVSTIIKNSEYVSFFGLTYKRLGVYAFLILAIVGLVFTFYKITKQKTNAYLFNQFVWCSYATVLLCGFVNWGNLITNYNISVSKGVEPRFLSSLNFNDETRREYFSAKNLYGEYVEVSREQEICKNQEADFLSKSLYYSFLHKRK</sequence>
<feature type="transmembrane region" description="Helical" evidence="1">
    <location>
        <begin position="133"/>
        <end position="151"/>
    </location>
</feature>
<keyword evidence="3" id="KW-1185">Reference proteome</keyword>
<comment type="caution">
    <text evidence="2">The sequence shown here is derived from an EMBL/GenBank/DDBJ whole genome shotgun (WGS) entry which is preliminary data.</text>
</comment>
<feature type="transmembrane region" description="Helical" evidence="1">
    <location>
        <begin position="95"/>
        <end position="113"/>
    </location>
</feature>
<dbReference type="InterPro" id="IPR025291">
    <property type="entry name" value="DUF4153"/>
</dbReference>
<feature type="transmembrane region" description="Helical" evidence="1">
    <location>
        <begin position="369"/>
        <end position="388"/>
    </location>
</feature>
<reference evidence="2 3" key="1">
    <citation type="submission" date="2016-11" db="EMBL/GenBank/DDBJ databases">
        <title>Whole genomes of Flavobacteriaceae.</title>
        <authorList>
            <person name="Stine C."/>
            <person name="Li C."/>
            <person name="Tadesse D."/>
        </authorList>
    </citation>
    <scope>NUCLEOTIDE SEQUENCE [LARGE SCALE GENOMIC DNA]</scope>
    <source>
        <strain evidence="2 3">DSM 18292</strain>
    </source>
</reference>
<feature type="transmembrane region" description="Helical" evidence="1">
    <location>
        <begin position="52"/>
        <end position="83"/>
    </location>
</feature>
<evidence type="ECO:0000313" key="2">
    <source>
        <dbReference type="EMBL" id="OXA92529.1"/>
    </source>
</evidence>